<accession>A0A7N0UTX6</accession>
<dbReference type="PANTHER" id="PTHR31375">
    <property type="match status" value="1"/>
</dbReference>
<protein>
    <recommendedName>
        <fullName evidence="11">Polygalacturonase</fullName>
    </recommendedName>
</protein>
<dbReference type="InterPro" id="IPR012334">
    <property type="entry name" value="Pectin_lyas_fold"/>
</dbReference>
<dbReference type="Pfam" id="PF00295">
    <property type="entry name" value="Glyco_hydro_28"/>
    <property type="match status" value="1"/>
</dbReference>
<name>A0A7N0UTX6_KALFE</name>
<keyword evidence="3" id="KW-0134">Cell wall</keyword>
<dbReference type="Gramene" id="Kaladp0083s0003.1.v1.1">
    <property type="protein sequence ID" value="Kaladp0083s0003.1.v1.1"/>
    <property type="gene ID" value="Kaladp0083s0003.v1.1"/>
</dbReference>
<evidence type="ECO:0000256" key="6">
    <source>
        <dbReference type="ARBA" id="ARBA00023295"/>
    </source>
</evidence>
<dbReference type="Gene3D" id="2.160.20.10">
    <property type="entry name" value="Single-stranded right-handed beta-helix, Pectin lyase-like"/>
    <property type="match status" value="1"/>
</dbReference>
<dbReference type="SUPFAM" id="SSF51126">
    <property type="entry name" value="Pectin lyase-like"/>
    <property type="match status" value="1"/>
</dbReference>
<comment type="subcellular location">
    <subcellularLocation>
        <location evidence="1">Secreted</location>
        <location evidence="1">Cell wall</location>
    </subcellularLocation>
</comment>
<keyword evidence="6 8" id="KW-0326">Glycosidase</keyword>
<dbReference type="InterPro" id="IPR000743">
    <property type="entry name" value="Glyco_hydro_28"/>
</dbReference>
<keyword evidence="4" id="KW-0964">Secreted</keyword>
<keyword evidence="10" id="KW-1185">Reference proteome</keyword>
<reference evidence="9" key="1">
    <citation type="submission" date="2021-01" db="UniProtKB">
        <authorList>
            <consortium name="EnsemblPlants"/>
        </authorList>
    </citation>
    <scope>IDENTIFICATION</scope>
</reference>
<evidence type="ECO:0000256" key="4">
    <source>
        <dbReference type="ARBA" id="ARBA00022525"/>
    </source>
</evidence>
<evidence type="ECO:0008006" key="11">
    <source>
        <dbReference type="Google" id="ProtNLM"/>
    </source>
</evidence>
<dbReference type="Proteomes" id="UP000594263">
    <property type="component" value="Unplaced"/>
</dbReference>
<dbReference type="AlphaFoldDB" id="A0A7N0UTX6"/>
<dbReference type="EnsemblPlants" id="Kaladp0083s0003.1.v1.1">
    <property type="protein sequence ID" value="Kaladp0083s0003.1.v1.1"/>
    <property type="gene ID" value="Kaladp0083s0003.v1.1"/>
</dbReference>
<keyword evidence="7" id="KW-0961">Cell wall biogenesis/degradation</keyword>
<evidence type="ECO:0000313" key="10">
    <source>
        <dbReference type="Proteomes" id="UP000594263"/>
    </source>
</evidence>
<evidence type="ECO:0000256" key="8">
    <source>
        <dbReference type="RuleBase" id="RU361169"/>
    </source>
</evidence>
<evidence type="ECO:0000256" key="5">
    <source>
        <dbReference type="ARBA" id="ARBA00022801"/>
    </source>
</evidence>
<proteinExistence type="inferred from homology"/>
<dbReference type="GO" id="GO:0071555">
    <property type="term" value="P:cell wall organization"/>
    <property type="evidence" value="ECO:0007669"/>
    <property type="project" value="UniProtKB-KW"/>
</dbReference>
<evidence type="ECO:0000256" key="7">
    <source>
        <dbReference type="ARBA" id="ARBA00023316"/>
    </source>
</evidence>
<comment type="similarity">
    <text evidence="2 8">Belongs to the glycosyl hydrolase 28 family.</text>
</comment>
<evidence type="ECO:0000256" key="2">
    <source>
        <dbReference type="ARBA" id="ARBA00008834"/>
    </source>
</evidence>
<dbReference type="GO" id="GO:0004650">
    <property type="term" value="F:polygalacturonase activity"/>
    <property type="evidence" value="ECO:0007669"/>
    <property type="project" value="InterPro"/>
</dbReference>
<evidence type="ECO:0000313" key="9">
    <source>
        <dbReference type="EnsemblPlants" id="Kaladp0083s0003.1.v1.1"/>
    </source>
</evidence>
<organism evidence="9 10">
    <name type="scientific">Kalanchoe fedtschenkoi</name>
    <name type="common">Lavender scallops</name>
    <name type="synonym">South American air plant</name>
    <dbReference type="NCBI Taxonomy" id="63787"/>
    <lineage>
        <taxon>Eukaryota</taxon>
        <taxon>Viridiplantae</taxon>
        <taxon>Streptophyta</taxon>
        <taxon>Embryophyta</taxon>
        <taxon>Tracheophyta</taxon>
        <taxon>Spermatophyta</taxon>
        <taxon>Magnoliopsida</taxon>
        <taxon>eudicotyledons</taxon>
        <taxon>Gunneridae</taxon>
        <taxon>Pentapetalae</taxon>
        <taxon>Saxifragales</taxon>
        <taxon>Crassulaceae</taxon>
        <taxon>Kalanchoe</taxon>
    </lineage>
</organism>
<dbReference type="InterPro" id="IPR011050">
    <property type="entry name" value="Pectin_lyase_fold/virulence"/>
</dbReference>
<dbReference type="GO" id="GO:0005975">
    <property type="term" value="P:carbohydrate metabolic process"/>
    <property type="evidence" value="ECO:0007669"/>
    <property type="project" value="InterPro"/>
</dbReference>
<sequence>MELIGYSICSIGSLGLRNARACVSNISVTNSFIKNSDNGLRIKTWQGGSGSVSRVSFSNIHMDTVKNPIIIDQYYCLTKNCPNQTSAVYITNVSYKNIKGTYDAKAASMHLACSDAVPCTNLTMSNVKLHPAQPQQPVLNPFCWNAYGSWMAMTIPPVYCLLYRDPLAMPSSDLRLC</sequence>
<dbReference type="OMA" id="ETHYCHE"/>
<keyword evidence="5 8" id="KW-0378">Hydrolase</keyword>
<evidence type="ECO:0000256" key="3">
    <source>
        <dbReference type="ARBA" id="ARBA00022512"/>
    </source>
</evidence>
<evidence type="ECO:0000256" key="1">
    <source>
        <dbReference type="ARBA" id="ARBA00004191"/>
    </source>
</evidence>